<proteinExistence type="inferred from homology"/>
<dbReference type="Proteomes" id="UP000886751">
    <property type="component" value="Unassembled WGS sequence"/>
</dbReference>
<comment type="similarity">
    <text evidence="1">Belongs to the arginase family. Agmatinase subfamily.</text>
</comment>
<dbReference type="InterPro" id="IPR023696">
    <property type="entry name" value="Ureohydrolase_dom_sf"/>
</dbReference>
<protein>
    <submittedName>
        <fullName evidence="6">Agmatinase</fullName>
        <ecNumber evidence="6">3.5.3.11</ecNumber>
    </submittedName>
</protein>
<evidence type="ECO:0000256" key="3">
    <source>
        <dbReference type="ARBA" id="ARBA00022801"/>
    </source>
</evidence>
<feature type="binding site" evidence="4">
    <location>
        <position position="109"/>
    </location>
    <ligand>
        <name>Mn(2+)</name>
        <dbReference type="ChEBI" id="CHEBI:29035"/>
        <label>1</label>
    </ligand>
</feature>
<feature type="binding site" evidence="4">
    <location>
        <position position="132"/>
    </location>
    <ligand>
        <name>Mn(2+)</name>
        <dbReference type="ChEBI" id="CHEBI:29035"/>
        <label>1</label>
    </ligand>
</feature>
<feature type="binding site" evidence="4">
    <location>
        <position position="136"/>
    </location>
    <ligand>
        <name>Mn(2+)</name>
        <dbReference type="ChEBI" id="CHEBI:29035"/>
        <label>1</label>
    </ligand>
</feature>
<evidence type="ECO:0000256" key="4">
    <source>
        <dbReference type="PIRSR" id="PIRSR036979-1"/>
    </source>
</evidence>
<dbReference type="PANTHER" id="PTHR11358:SF26">
    <property type="entry name" value="GUANIDINO ACID HYDROLASE, MITOCHONDRIAL"/>
    <property type="match status" value="1"/>
</dbReference>
<dbReference type="PANTHER" id="PTHR11358">
    <property type="entry name" value="ARGINASE/AGMATINASE"/>
    <property type="match status" value="1"/>
</dbReference>
<keyword evidence="3 5" id="KW-0378">Hydrolase</keyword>
<dbReference type="InterPro" id="IPR020855">
    <property type="entry name" value="Ureohydrolase_Mn_BS"/>
</dbReference>
<dbReference type="SUPFAM" id="SSF52768">
    <property type="entry name" value="Arginase/deacetylase"/>
    <property type="match status" value="1"/>
</dbReference>
<reference evidence="6" key="1">
    <citation type="journal article" date="2021" name="PeerJ">
        <title>Extensive microbial diversity within the chicken gut microbiome revealed by metagenomics and culture.</title>
        <authorList>
            <person name="Gilroy R."/>
            <person name="Ravi A."/>
            <person name="Getino M."/>
            <person name="Pursley I."/>
            <person name="Horton D.L."/>
            <person name="Alikhan N.F."/>
            <person name="Baker D."/>
            <person name="Gharbi K."/>
            <person name="Hall N."/>
            <person name="Watson M."/>
            <person name="Adriaenssens E.M."/>
            <person name="Foster-Nyarko E."/>
            <person name="Jarju S."/>
            <person name="Secka A."/>
            <person name="Antonio M."/>
            <person name="Oren A."/>
            <person name="Chaudhuri R.R."/>
            <person name="La Ragione R."/>
            <person name="Hildebrand F."/>
            <person name="Pallen M.J."/>
        </authorList>
    </citation>
    <scope>NUCLEOTIDE SEQUENCE</scope>
    <source>
        <strain evidence="6">ChiHecec2B26-7398</strain>
    </source>
</reference>
<dbReference type="InterPro" id="IPR006035">
    <property type="entry name" value="Ureohydrolase"/>
</dbReference>
<dbReference type="Pfam" id="PF00491">
    <property type="entry name" value="Arginase"/>
    <property type="match status" value="1"/>
</dbReference>
<dbReference type="InterPro" id="IPR005925">
    <property type="entry name" value="Agmatinase-rel"/>
</dbReference>
<evidence type="ECO:0000313" key="6">
    <source>
        <dbReference type="EMBL" id="HIX93884.1"/>
    </source>
</evidence>
<keyword evidence="2 4" id="KW-0479">Metal-binding</keyword>
<evidence type="ECO:0000256" key="1">
    <source>
        <dbReference type="ARBA" id="ARBA00009227"/>
    </source>
</evidence>
<dbReference type="PIRSF" id="PIRSF036979">
    <property type="entry name" value="Arginase"/>
    <property type="match status" value="1"/>
</dbReference>
<comment type="cofactor">
    <cofactor evidence="4">
        <name>Mn(2+)</name>
        <dbReference type="ChEBI" id="CHEBI:29035"/>
    </cofactor>
    <text evidence="4">Binds 2 manganese ions per subunit.</text>
</comment>
<keyword evidence="4" id="KW-0464">Manganese</keyword>
<feature type="binding site" evidence="4">
    <location>
        <position position="134"/>
    </location>
    <ligand>
        <name>Mn(2+)</name>
        <dbReference type="ChEBI" id="CHEBI:29035"/>
        <label>1</label>
    </ligand>
</feature>
<feature type="binding site" evidence="4">
    <location>
        <position position="215"/>
    </location>
    <ligand>
        <name>Mn(2+)</name>
        <dbReference type="ChEBI" id="CHEBI:29035"/>
        <label>1</label>
    </ligand>
</feature>
<gene>
    <name evidence="6" type="primary">speB</name>
    <name evidence="6" type="ORF">H9846_00270</name>
</gene>
<dbReference type="Gene3D" id="3.40.800.10">
    <property type="entry name" value="Ureohydrolase domain"/>
    <property type="match status" value="1"/>
</dbReference>
<dbReference type="EMBL" id="DXEI01000008">
    <property type="protein sequence ID" value="HIX93884.1"/>
    <property type="molecule type" value="Genomic_DNA"/>
</dbReference>
<feature type="binding site" evidence="4">
    <location>
        <position position="213"/>
    </location>
    <ligand>
        <name>Mn(2+)</name>
        <dbReference type="ChEBI" id="CHEBI:29035"/>
        <label>1</label>
    </ligand>
</feature>
<dbReference type="EC" id="3.5.3.11" evidence="6"/>
<evidence type="ECO:0000256" key="5">
    <source>
        <dbReference type="RuleBase" id="RU003684"/>
    </source>
</evidence>
<sequence length="292" mass="31753">MLPRNVENFIGCDSGYRAAQVVLYGAPFDSTTSYRPGARFGPAAIRHESYGLETYSPYQDADLTDCAVFDSGDLELCFGSSESALVDIESRAAEILRDGKFPLLLGGEHLVTLGAVRAVAARWPELHIVHFDAHADLRDDYLGAKLSHACVLRRCHDLLGDGRIHQFCIRSGDREEFAFAAAHTDMHRFDFSGLDALAQWLRETQVPVYLTIDLDCLDPAVFPGTGTPEAGGVSFPQLLGAIRTVAQARLVGADLNELAPMLDASGASTATACKVLRELLLAICHRRPPCHL</sequence>
<evidence type="ECO:0000313" key="7">
    <source>
        <dbReference type="Proteomes" id="UP000886751"/>
    </source>
</evidence>
<dbReference type="AlphaFoldDB" id="A0A9D1XYS7"/>
<dbReference type="CDD" id="cd11593">
    <property type="entry name" value="Agmatinase-like_2"/>
    <property type="match status" value="1"/>
</dbReference>
<reference evidence="6" key="2">
    <citation type="submission" date="2021-04" db="EMBL/GenBank/DDBJ databases">
        <authorList>
            <person name="Gilroy R."/>
        </authorList>
    </citation>
    <scope>NUCLEOTIDE SEQUENCE</scope>
    <source>
        <strain evidence="6">ChiHecec2B26-7398</strain>
    </source>
</reference>
<dbReference type="PROSITE" id="PS01053">
    <property type="entry name" value="ARGINASE_1"/>
    <property type="match status" value="1"/>
</dbReference>
<name>A0A9D1XYS7_9FIRM</name>
<dbReference type="PROSITE" id="PS51409">
    <property type="entry name" value="ARGINASE_2"/>
    <property type="match status" value="1"/>
</dbReference>
<comment type="caution">
    <text evidence="6">The sequence shown here is derived from an EMBL/GenBank/DDBJ whole genome shotgun (WGS) entry which is preliminary data.</text>
</comment>
<evidence type="ECO:0000256" key="2">
    <source>
        <dbReference type="ARBA" id="ARBA00022723"/>
    </source>
</evidence>
<organism evidence="6 7">
    <name type="scientific">Candidatus Gemmiger excrementipullorum</name>
    <dbReference type="NCBI Taxonomy" id="2838610"/>
    <lineage>
        <taxon>Bacteria</taxon>
        <taxon>Bacillati</taxon>
        <taxon>Bacillota</taxon>
        <taxon>Clostridia</taxon>
        <taxon>Eubacteriales</taxon>
        <taxon>Gemmiger</taxon>
    </lineage>
</organism>
<dbReference type="GO" id="GO:0033389">
    <property type="term" value="P:putrescine biosynthetic process from arginine, via agmatine"/>
    <property type="evidence" value="ECO:0007669"/>
    <property type="project" value="TreeGrafter"/>
</dbReference>
<dbReference type="NCBIfam" id="TIGR01230">
    <property type="entry name" value="agmatinase"/>
    <property type="match status" value="1"/>
</dbReference>
<dbReference type="GO" id="GO:0046872">
    <property type="term" value="F:metal ion binding"/>
    <property type="evidence" value="ECO:0007669"/>
    <property type="project" value="UniProtKB-KW"/>
</dbReference>
<accession>A0A9D1XYS7</accession>
<dbReference type="GO" id="GO:0008783">
    <property type="term" value="F:agmatinase activity"/>
    <property type="evidence" value="ECO:0007669"/>
    <property type="project" value="UniProtKB-EC"/>
</dbReference>